<comment type="caution">
    <text evidence="1">The sequence shown here is derived from an EMBL/GenBank/DDBJ whole genome shotgun (WGS) entry which is preliminary data.</text>
</comment>
<proteinExistence type="predicted"/>
<protein>
    <submittedName>
        <fullName evidence="1">Uncharacterized protein</fullName>
    </submittedName>
</protein>
<organism evidence="1 2">
    <name type="scientific">Lysinibacillus fusiformis</name>
    <dbReference type="NCBI Taxonomy" id="28031"/>
    <lineage>
        <taxon>Bacteria</taxon>
        <taxon>Bacillati</taxon>
        <taxon>Bacillota</taxon>
        <taxon>Bacilli</taxon>
        <taxon>Bacillales</taxon>
        <taxon>Bacillaceae</taxon>
        <taxon>Lysinibacillus</taxon>
    </lineage>
</organism>
<evidence type="ECO:0000313" key="1">
    <source>
        <dbReference type="EMBL" id="SEQ86551.1"/>
    </source>
</evidence>
<evidence type="ECO:0000313" key="2">
    <source>
        <dbReference type="Proteomes" id="UP000199410"/>
    </source>
</evidence>
<dbReference type="EMBL" id="FOEL01000008">
    <property type="protein sequence ID" value="SEQ86551.1"/>
    <property type="molecule type" value="Genomic_DNA"/>
</dbReference>
<accession>A0A1H9JHU4</accession>
<gene>
    <name evidence="1" type="ORF">SAMN02787113_02526</name>
</gene>
<reference evidence="1 2" key="1">
    <citation type="submission" date="2016-10" db="EMBL/GenBank/DDBJ databases">
        <authorList>
            <person name="Varghese N."/>
            <person name="Submissions S."/>
        </authorList>
    </citation>
    <scope>NUCLEOTIDE SEQUENCE [LARGE SCALE GENOMIC DNA]</scope>
    <source>
        <strain evidence="1 2">TC-13</strain>
    </source>
</reference>
<sequence length="41" mass="4841">MTDQINMEEFNKVFEEAFEKEAEEININAQLSQKKFIGFSI</sequence>
<dbReference type="RefSeq" id="WP_258954946.1">
    <property type="nucleotide sequence ID" value="NZ_FMVP01000008.1"/>
</dbReference>
<dbReference type="Proteomes" id="UP000199410">
    <property type="component" value="Unassembled WGS sequence"/>
</dbReference>
<name>A0A1H9JHU4_9BACI</name>
<dbReference type="AlphaFoldDB" id="A0A1H9JHU4"/>